<evidence type="ECO:0000313" key="2">
    <source>
        <dbReference type="EMBL" id="SFL01336.1"/>
    </source>
</evidence>
<protein>
    <recommendedName>
        <fullName evidence="4">Transferrin-binding protein B C-lobe/N-lobe beta barrel domain-containing protein</fullName>
    </recommendedName>
</protein>
<dbReference type="PROSITE" id="PS51257">
    <property type="entry name" value="PROKAR_LIPOPROTEIN"/>
    <property type="match status" value="1"/>
</dbReference>
<gene>
    <name evidence="2" type="ORF">SAMN04488004_10656</name>
</gene>
<dbReference type="Proteomes" id="UP000199550">
    <property type="component" value="Unassembled WGS sequence"/>
</dbReference>
<proteinExistence type="predicted"/>
<dbReference type="RefSeq" id="WP_139222592.1">
    <property type="nucleotide sequence ID" value="NZ_FOTF01000006.1"/>
</dbReference>
<evidence type="ECO:0000313" key="3">
    <source>
        <dbReference type="Proteomes" id="UP000199550"/>
    </source>
</evidence>
<dbReference type="OrthoDB" id="7651544at2"/>
<organism evidence="2 3">
    <name type="scientific">Loktanella salsilacus</name>
    <dbReference type="NCBI Taxonomy" id="195913"/>
    <lineage>
        <taxon>Bacteria</taxon>
        <taxon>Pseudomonadati</taxon>
        <taxon>Pseudomonadota</taxon>
        <taxon>Alphaproteobacteria</taxon>
        <taxon>Rhodobacterales</taxon>
        <taxon>Roseobacteraceae</taxon>
        <taxon>Loktanella</taxon>
    </lineage>
</organism>
<reference evidence="2 3" key="1">
    <citation type="submission" date="2016-10" db="EMBL/GenBank/DDBJ databases">
        <authorList>
            <person name="de Groot N.N."/>
        </authorList>
    </citation>
    <scope>NUCLEOTIDE SEQUENCE [LARGE SCALE GENOMIC DNA]</scope>
    <source>
        <strain evidence="2 3">DSM 16199</strain>
    </source>
</reference>
<name>A0A1I4EAE0_9RHOB</name>
<keyword evidence="1" id="KW-0732">Signal</keyword>
<dbReference type="STRING" id="195913.SAMN04488004_10656"/>
<keyword evidence="3" id="KW-1185">Reference proteome</keyword>
<evidence type="ECO:0000256" key="1">
    <source>
        <dbReference type="SAM" id="SignalP"/>
    </source>
</evidence>
<dbReference type="EMBL" id="FOTF01000006">
    <property type="protein sequence ID" value="SFL01336.1"/>
    <property type="molecule type" value="Genomic_DNA"/>
</dbReference>
<feature type="chain" id="PRO_5011785048" description="Transferrin-binding protein B C-lobe/N-lobe beta barrel domain-containing protein" evidence="1">
    <location>
        <begin position="18"/>
        <end position="215"/>
    </location>
</feature>
<accession>A0A1I4EAE0</accession>
<dbReference type="AlphaFoldDB" id="A0A1I4EAE0"/>
<evidence type="ECO:0008006" key="4">
    <source>
        <dbReference type="Google" id="ProtNLM"/>
    </source>
</evidence>
<feature type="signal peptide" evidence="1">
    <location>
        <begin position="1"/>
        <end position="17"/>
    </location>
</feature>
<sequence length="215" mass="21926">MKLVMSAIALASLAACGGAGTDLSPQVPTLSQFETSVRSFGATADNIDSMTDTVPRNIPSTGTSTFSGPALLSVDGFTNSYAMTGDSRLTVNFANDDMSGGVTNFRGVDENGRGVNVGGQIAFTDGLVGSDETSGLFAVDFNGNLTAGSDRIALDGIAIGYFEGNRTSGSIRTRAIQAFSGTSGSFFADQGFPPSMTATMNGNSAVADFAFVGEN</sequence>
<dbReference type="Gene3D" id="2.40.160.90">
    <property type="match status" value="1"/>
</dbReference>